<evidence type="ECO:0000313" key="3">
    <source>
        <dbReference type="EMBL" id="AUX44279.1"/>
    </source>
</evidence>
<dbReference type="PROSITE" id="PS51257">
    <property type="entry name" value="PROKAR_LIPOPROTEIN"/>
    <property type="match status" value="1"/>
</dbReference>
<proteinExistence type="predicted"/>
<dbReference type="Gene3D" id="3.40.190.10">
    <property type="entry name" value="Periplasmic binding protein-like II"/>
    <property type="match status" value="2"/>
</dbReference>
<reference evidence="3 4" key="1">
    <citation type="submission" date="2015-09" db="EMBL/GenBank/DDBJ databases">
        <title>Sorangium comparison.</title>
        <authorList>
            <person name="Zaburannyi N."/>
            <person name="Bunk B."/>
            <person name="Overmann J."/>
            <person name="Mueller R."/>
        </authorList>
    </citation>
    <scope>NUCLEOTIDE SEQUENCE [LARGE SCALE GENOMIC DNA]</scope>
    <source>
        <strain evidence="3 4">So ce26</strain>
    </source>
</reference>
<dbReference type="OrthoDB" id="5508161at2"/>
<evidence type="ECO:0000256" key="2">
    <source>
        <dbReference type="SAM" id="SignalP"/>
    </source>
</evidence>
<feature type="chain" id="PRO_5014798129" description="Thiamine pyridinylase" evidence="2">
    <location>
        <begin position="27"/>
        <end position="439"/>
    </location>
</feature>
<dbReference type="AlphaFoldDB" id="A0A2L0EYG3"/>
<evidence type="ECO:0008006" key="5">
    <source>
        <dbReference type="Google" id="ProtNLM"/>
    </source>
</evidence>
<dbReference type="EMBL" id="CP012673">
    <property type="protein sequence ID" value="AUX44279.1"/>
    <property type="molecule type" value="Genomic_DNA"/>
</dbReference>
<feature type="region of interest" description="Disordered" evidence="1">
    <location>
        <begin position="19"/>
        <end position="54"/>
    </location>
</feature>
<evidence type="ECO:0000256" key="1">
    <source>
        <dbReference type="SAM" id="MobiDB-lite"/>
    </source>
</evidence>
<sequence length="439" mass="46200">MKRIHAFLSLASALAAGCSGSAPPPAAPPAEAASPAQPPAPANTRAPARSPASEPRRLRVALYPYVPDYKGMKELVTAAFKKERPHTALELVDLGNYYKPAEKDSIVQSDAHVIEIDSVFLDDLLPTLQPLPPSVGLSDADFHPAAVSVGKKGDGWVTVPHWLCSNFLFATREAAPKLKTFSDLQRLARGSLPAAGLLVDLMGSSTLGELYFDAQVDAAFDVARAIPAGDPLAVGGTPGLKALLALRGLCAGEFCRSDLYHDDPSMYGRLMARKRGVALVGYSEILNAFVDEARSKCGGAPCLDEGALEVLPFALSDRGDRPFVWVDSLGVKSSCTGDCLEDAAAFLAMMNRDDLLRAALIPEGGAAPRYLMPAKQTLNAALDRAAPYYTKLRPIVAGAAPARGPNLGATLRAIGGKIDGELAKAAPPTITPSAPDEIR</sequence>
<name>A0A2L0EYG3_SORCE</name>
<feature type="compositionally biased region" description="Low complexity" evidence="1">
    <location>
        <begin position="42"/>
        <end position="53"/>
    </location>
</feature>
<protein>
    <recommendedName>
        <fullName evidence="5">Thiamine pyridinylase</fullName>
    </recommendedName>
</protein>
<organism evidence="3 4">
    <name type="scientific">Sorangium cellulosum</name>
    <name type="common">Polyangium cellulosum</name>
    <dbReference type="NCBI Taxonomy" id="56"/>
    <lineage>
        <taxon>Bacteria</taxon>
        <taxon>Pseudomonadati</taxon>
        <taxon>Myxococcota</taxon>
        <taxon>Polyangia</taxon>
        <taxon>Polyangiales</taxon>
        <taxon>Polyangiaceae</taxon>
        <taxon>Sorangium</taxon>
    </lineage>
</organism>
<gene>
    <name evidence="3" type="ORF">SOCE26_057430</name>
</gene>
<dbReference type="Proteomes" id="UP000238348">
    <property type="component" value="Chromosome"/>
</dbReference>
<keyword evidence="2" id="KW-0732">Signal</keyword>
<dbReference type="RefSeq" id="WP_104982832.1">
    <property type="nucleotide sequence ID" value="NZ_CP012673.1"/>
</dbReference>
<dbReference type="SUPFAM" id="SSF53850">
    <property type="entry name" value="Periplasmic binding protein-like II"/>
    <property type="match status" value="1"/>
</dbReference>
<accession>A0A2L0EYG3</accession>
<feature type="signal peptide" evidence="2">
    <location>
        <begin position="1"/>
        <end position="26"/>
    </location>
</feature>
<evidence type="ECO:0000313" key="4">
    <source>
        <dbReference type="Proteomes" id="UP000238348"/>
    </source>
</evidence>